<geneLocation type="plasmid" evidence="1 2">
    <name>pTT6-2</name>
</geneLocation>
<gene>
    <name evidence="1" type="ORF">IGS68_33650</name>
</gene>
<reference evidence="1" key="1">
    <citation type="submission" date="2021-02" db="EMBL/GenBank/DDBJ databases">
        <title>Skermanella TT6 skin isolate.</title>
        <authorList>
            <person name="Lee K."/>
            <person name="Ganzorig M."/>
        </authorList>
    </citation>
    <scope>NUCLEOTIDE SEQUENCE</scope>
    <source>
        <strain evidence="1">TT6</strain>
    </source>
</reference>
<name>A0ABX7BH95_9PROT</name>
<evidence type="ECO:0000313" key="1">
    <source>
        <dbReference type="EMBL" id="QQP93568.1"/>
    </source>
</evidence>
<keyword evidence="2" id="KW-1185">Reference proteome</keyword>
<dbReference type="Proteomes" id="UP000595197">
    <property type="component" value="Plasmid pTT6-2"/>
</dbReference>
<dbReference type="EMBL" id="CP067422">
    <property type="protein sequence ID" value="QQP93568.1"/>
    <property type="molecule type" value="Genomic_DNA"/>
</dbReference>
<protein>
    <submittedName>
        <fullName evidence="1">Uncharacterized protein</fullName>
    </submittedName>
</protein>
<evidence type="ECO:0000313" key="2">
    <source>
        <dbReference type="Proteomes" id="UP000595197"/>
    </source>
</evidence>
<proteinExistence type="predicted"/>
<organism evidence="1 2">
    <name type="scientific">Skermanella cutis</name>
    <dbReference type="NCBI Taxonomy" id="2775420"/>
    <lineage>
        <taxon>Bacteria</taxon>
        <taxon>Pseudomonadati</taxon>
        <taxon>Pseudomonadota</taxon>
        <taxon>Alphaproteobacteria</taxon>
        <taxon>Rhodospirillales</taxon>
        <taxon>Azospirillaceae</taxon>
        <taxon>Skermanella</taxon>
    </lineage>
</organism>
<keyword evidence="1" id="KW-0614">Plasmid</keyword>
<dbReference type="RefSeq" id="WP_201083226.1">
    <property type="nucleotide sequence ID" value="NZ_CP067422.1"/>
</dbReference>
<accession>A0ABX7BH95</accession>
<sequence length="188" mass="20607">MARTLTAPMEAATLADTICAILLVEAMFDSGAVRLWSGFGDLSWNGQTWIGAGNLLGLGTVEESSELRATGLDISLSGIPSDLLSLALNEPYQDRPCNVYLGALDVNTGALLADPYLIFGGRMDVMQIDDSGETARITISVESKLIDLERSRERRYEDADQRIDWPSDRFFKFVPSIQDAEIVWGRTA</sequence>